<protein>
    <submittedName>
        <fullName evidence="2">Uncharacterized protein</fullName>
    </submittedName>
</protein>
<gene>
    <name evidence="2" type="ORF">SLEP1_g46388</name>
</gene>
<dbReference type="Proteomes" id="UP001054252">
    <property type="component" value="Unassembled WGS sequence"/>
</dbReference>
<evidence type="ECO:0000313" key="2">
    <source>
        <dbReference type="EMBL" id="GKV38476.1"/>
    </source>
</evidence>
<dbReference type="AlphaFoldDB" id="A0AAV5LM16"/>
<evidence type="ECO:0000256" key="1">
    <source>
        <dbReference type="SAM" id="MobiDB-lite"/>
    </source>
</evidence>
<feature type="compositionally biased region" description="Polar residues" evidence="1">
    <location>
        <begin position="20"/>
        <end position="37"/>
    </location>
</feature>
<name>A0AAV5LM16_9ROSI</name>
<dbReference type="GO" id="GO:0007264">
    <property type="term" value="P:small GTPase-mediated signal transduction"/>
    <property type="evidence" value="ECO:0007669"/>
    <property type="project" value="InterPro"/>
</dbReference>
<reference evidence="2 3" key="1">
    <citation type="journal article" date="2021" name="Commun. Biol.">
        <title>The genome of Shorea leprosula (Dipterocarpaceae) highlights the ecological relevance of drought in aseasonal tropical rainforests.</title>
        <authorList>
            <person name="Ng K.K.S."/>
            <person name="Kobayashi M.J."/>
            <person name="Fawcett J.A."/>
            <person name="Hatakeyama M."/>
            <person name="Paape T."/>
            <person name="Ng C.H."/>
            <person name="Ang C.C."/>
            <person name="Tnah L.H."/>
            <person name="Lee C.T."/>
            <person name="Nishiyama T."/>
            <person name="Sese J."/>
            <person name="O'Brien M.J."/>
            <person name="Copetti D."/>
            <person name="Mohd Noor M.I."/>
            <person name="Ong R.C."/>
            <person name="Putra M."/>
            <person name="Sireger I.Z."/>
            <person name="Indrioko S."/>
            <person name="Kosugi Y."/>
            <person name="Izuno A."/>
            <person name="Isagi Y."/>
            <person name="Lee S.L."/>
            <person name="Shimizu K.K."/>
        </authorList>
    </citation>
    <scope>NUCLEOTIDE SEQUENCE [LARGE SCALE GENOMIC DNA]</scope>
    <source>
        <strain evidence="2">214</strain>
    </source>
</reference>
<dbReference type="GO" id="GO:0005085">
    <property type="term" value="F:guanyl-nucleotide exchange factor activity"/>
    <property type="evidence" value="ECO:0007669"/>
    <property type="project" value="InterPro"/>
</dbReference>
<keyword evidence="3" id="KW-1185">Reference proteome</keyword>
<dbReference type="PANTHER" id="PTHR23317:SF76">
    <property type="entry name" value="LD20667P"/>
    <property type="match status" value="1"/>
</dbReference>
<sequence>MNLANARRTKGEDATDDDTPSTSGRQFADSHVSQRFGQSPLPAYEPAFDWENERSMIFGQRTPENPVVHHGSGLKISVKVLSLTFQAGIVEPFYGTICLYNRERREKLSEDFYFSILPTEMQDTNKVSSEPRGLFYLDALSASVCLLIQLEKPATEEGGVSPSVYSRKEPTSKVSSEPRGLFYLDAPSASVCLLIQLEKPATEEGGVTSSVYSRKEPVLAEKESEDGVFRMLHSDVT</sequence>
<dbReference type="EMBL" id="BPVZ01000128">
    <property type="protein sequence ID" value="GKV38476.1"/>
    <property type="molecule type" value="Genomic_DNA"/>
</dbReference>
<feature type="region of interest" description="Disordered" evidence="1">
    <location>
        <begin position="1"/>
        <end position="40"/>
    </location>
</feature>
<comment type="caution">
    <text evidence="2">The sequence shown here is derived from an EMBL/GenBank/DDBJ whole genome shotgun (WGS) entry which is preliminary data.</text>
</comment>
<accession>A0AAV5LM16</accession>
<evidence type="ECO:0000313" key="3">
    <source>
        <dbReference type="Proteomes" id="UP001054252"/>
    </source>
</evidence>
<proteinExistence type="predicted"/>
<dbReference type="InterPro" id="IPR026791">
    <property type="entry name" value="DOCK"/>
</dbReference>
<organism evidence="2 3">
    <name type="scientific">Rubroshorea leprosula</name>
    <dbReference type="NCBI Taxonomy" id="152421"/>
    <lineage>
        <taxon>Eukaryota</taxon>
        <taxon>Viridiplantae</taxon>
        <taxon>Streptophyta</taxon>
        <taxon>Embryophyta</taxon>
        <taxon>Tracheophyta</taxon>
        <taxon>Spermatophyta</taxon>
        <taxon>Magnoliopsida</taxon>
        <taxon>eudicotyledons</taxon>
        <taxon>Gunneridae</taxon>
        <taxon>Pentapetalae</taxon>
        <taxon>rosids</taxon>
        <taxon>malvids</taxon>
        <taxon>Malvales</taxon>
        <taxon>Dipterocarpaceae</taxon>
        <taxon>Rubroshorea</taxon>
    </lineage>
</organism>
<dbReference type="PANTHER" id="PTHR23317">
    <property type="entry name" value="DEDICATOR OF CYTOKINESIS DOCK"/>
    <property type="match status" value="1"/>
</dbReference>